<protein>
    <submittedName>
        <fullName evidence="7">Sodium:calcium symporter</fullName>
    </submittedName>
</protein>
<gene>
    <name evidence="7" type="ORF">IEN85_00550</name>
</gene>
<feature type="transmembrane region" description="Helical" evidence="6">
    <location>
        <begin position="500"/>
        <end position="519"/>
    </location>
</feature>
<feature type="transmembrane region" description="Helical" evidence="6">
    <location>
        <begin position="156"/>
        <end position="175"/>
    </location>
</feature>
<feature type="transmembrane region" description="Helical" evidence="6">
    <location>
        <begin position="43"/>
        <end position="63"/>
    </location>
</feature>
<feature type="transmembrane region" description="Helical" evidence="6">
    <location>
        <begin position="12"/>
        <end position="31"/>
    </location>
</feature>
<dbReference type="AlphaFoldDB" id="A0A927F4G9"/>
<dbReference type="PRINTS" id="PR00176">
    <property type="entry name" value="NANEUSMPORT"/>
</dbReference>
<evidence type="ECO:0000313" key="8">
    <source>
        <dbReference type="Proteomes" id="UP000622317"/>
    </source>
</evidence>
<proteinExistence type="predicted"/>
<name>A0A927F4G9_9BACT</name>
<feature type="transmembrane region" description="Helical" evidence="6">
    <location>
        <begin position="187"/>
        <end position="207"/>
    </location>
</feature>
<feature type="transmembrane region" description="Helical" evidence="6">
    <location>
        <begin position="457"/>
        <end position="479"/>
    </location>
</feature>
<keyword evidence="8" id="KW-1185">Reference proteome</keyword>
<dbReference type="Pfam" id="PF00209">
    <property type="entry name" value="SNF"/>
    <property type="match status" value="2"/>
</dbReference>
<accession>A0A927F4G9</accession>
<evidence type="ECO:0000256" key="2">
    <source>
        <dbReference type="ARBA" id="ARBA00022448"/>
    </source>
</evidence>
<keyword evidence="3 6" id="KW-0812">Transmembrane</keyword>
<dbReference type="InterPro" id="IPR000175">
    <property type="entry name" value="Na/ntran_symport"/>
</dbReference>
<dbReference type="RefSeq" id="WP_191615111.1">
    <property type="nucleotide sequence ID" value="NZ_JACYFG010000002.1"/>
</dbReference>
<keyword evidence="4 6" id="KW-1133">Transmembrane helix</keyword>
<keyword evidence="2" id="KW-0813">Transport</keyword>
<feature type="transmembrane region" description="Helical" evidence="6">
    <location>
        <begin position="549"/>
        <end position="572"/>
    </location>
</feature>
<evidence type="ECO:0000256" key="3">
    <source>
        <dbReference type="ARBA" id="ARBA00022692"/>
    </source>
</evidence>
<comment type="subcellular location">
    <subcellularLocation>
        <location evidence="1">Membrane</location>
        <topology evidence="1">Multi-pass membrane protein</topology>
    </subcellularLocation>
</comment>
<evidence type="ECO:0000256" key="1">
    <source>
        <dbReference type="ARBA" id="ARBA00004141"/>
    </source>
</evidence>
<evidence type="ECO:0000313" key="7">
    <source>
        <dbReference type="EMBL" id="MBD5777982.1"/>
    </source>
</evidence>
<feature type="transmembrane region" description="Helical" evidence="6">
    <location>
        <begin position="94"/>
        <end position="113"/>
    </location>
</feature>
<keyword evidence="5 6" id="KW-0472">Membrane</keyword>
<dbReference type="InterPro" id="IPR037272">
    <property type="entry name" value="SNS_sf"/>
</dbReference>
<evidence type="ECO:0000256" key="6">
    <source>
        <dbReference type="SAM" id="Phobius"/>
    </source>
</evidence>
<dbReference type="GO" id="GO:0016020">
    <property type="term" value="C:membrane"/>
    <property type="evidence" value="ECO:0007669"/>
    <property type="project" value="UniProtKB-SubCell"/>
</dbReference>
<organism evidence="7 8">
    <name type="scientific">Pelagicoccus enzymogenes</name>
    <dbReference type="NCBI Taxonomy" id="2773457"/>
    <lineage>
        <taxon>Bacteria</taxon>
        <taxon>Pseudomonadati</taxon>
        <taxon>Verrucomicrobiota</taxon>
        <taxon>Opitutia</taxon>
        <taxon>Puniceicoccales</taxon>
        <taxon>Pelagicoccaceae</taxon>
        <taxon>Pelagicoccus</taxon>
    </lineage>
</organism>
<evidence type="ECO:0000256" key="4">
    <source>
        <dbReference type="ARBA" id="ARBA00022989"/>
    </source>
</evidence>
<comment type="caution">
    <text evidence="7">The sequence shown here is derived from an EMBL/GenBank/DDBJ whole genome shotgun (WGS) entry which is preliminary data.</text>
</comment>
<reference evidence="7" key="1">
    <citation type="submission" date="2020-09" db="EMBL/GenBank/DDBJ databases">
        <title>Pelagicoccus enzymogenes sp. nov. with an EPS production, isolated from marine sediment.</title>
        <authorList>
            <person name="Feng X."/>
        </authorList>
    </citation>
    <scope>NUCLEOTIDE SEQUENCE</scope>
    <source>
        <strain evidence="7">NFK12</strain>
    </source>
</reference>
<dbReference type="PROSITE" id="PS50267">
    <property type="entry name" value="NA_NEUROTRAN_SYMP_3"/>
    <property type="match status" value="1"/>
</dbReference>
<feature type="transmembrane region" description="Helical" evidence="6">
    <location>
        <begin position="293"/>
        <end position="315"/>
    </location>
</feature>
<feature type="transmembrane region" description="Helical" evidence="6">
    <location>
        <begin position="386"/>
        <end position="414"/>
    </location>
</feature>
<dbReference type="PANTHER" id="PTHR42948">
    <property type="entry name" value="TRANSPORTER"/>
    <property type="match status" value="1"/>
</dbReference>
<evidence type="ECO:0000256" key="5">
    <source>
        <dbReference type="ARBA" id="ARBA00023136"/>
    </source>
</evidence>
<dbReference type="Proteomes" id="UP000622317">
    <property type="component" value="Unassembled WGS sequence"/>
</dbReference>
<dbReference type="EMBL" id="JACYFG010000002">
    <property type="protein sequence ID" value="MBD5777982.1"/>
    <property type="molecule type" value="Genomic_DNA"/>
</dbReference>
<feature type="transmembrane region" description="Helical" evidence="6">
    <location>
        <begin position="426"/>
        <end position="445"/>
    </location>
</feature>
<sequence length="583" mass="62778">MSSKVPKESWNSRLGIILAVAGSAVGLGNFLRFPGQAAQYGGGAFMIAYFIALVLIGLPICWAEWAIGRKGGQAGLNSSPGILGVVTGQKRFRYLGIIGVVIPVVIYMYYVYIEAWCLGYAVNFAKGSMNFETVKEAGDFWGGFIGIGEDGSALGFGWTEVGGFLLVVFLFNFYLIYRGLSKGIELFCKYAMPTLIVLAVIILIRVLTLGAPVEAHPENNVQNGLGFMWNPTKTILYERVADGGTGAETWQPLPDGEVVGPRMIAAAQARADADPNLELREIGMLKQLLNPQLWLAAAGQIFFSLSVGFGVIITYSSYLKKNDDVVLSGLAATSTNEFCEVGLGGLTTLPAGYAFLGISGVAGMGTFGLGFNVLPMVFSEMPGGQFFGFAFFFLLFLAAVTSSLSMLQPGIAFLEEAMNINRKQSVAILGFVTAAGCAFVVYFSAGVKALDTIDFWVTNLLMVVLATIQIIIFGWVIGIERGFEIAHRGAAIKIPGFFKFVMKYVSPAFLIIVFGAWFYTSVLGFQFGSDEKKYSSYIVDLFIEPNRSAWLSVGVIALTAAFLTLLTAGGVFKGKTINEEVSK</sequence>
<dbReference type="PANTHER" id="PTHR42948:SF1">
    <property type="entry name" value="TRANSPORTER"/>
    <property type="match status" value="1"/>
</dbReference>
<dbReference type="SUPFAM" id="SSF161070">
    <property type="entry name" value="SNF-like"/>
    <property type="match status" value="1"/>
</dbReference>